<sequence>MATECIPAAIEDLEVKKDLVVEDPEHNVYTRFMKSHRCYDLVPTSSKLVVFDTSLQVKKAFFALVSNGVRAAPLWDSKKQCFVGMLTITDFINILHRYYKSPLIAEMPKPTFLGKTLEELNIGTFNKIAVVRSDTPLYTALGILWSSEFLLCPSSMRKNLAAEKTYNNLDITVTKALQHRSQYFEGVLTCNRHETLEAIINRLVEAEVHRLVVVDEHEVVRGIVSLSDILQALVLTNKEEENA</sequence>
<keyword evidence="6" id="KW-0067">ATP-binding</keyword>
<dbReference type="GO" id="GO:0016208">
    <property type="term" value="F:AMP binding"/>
    <property type="evidence" value="ECO:0007669"/>
    <property type="project" value="TreeGrafter"/>
</dbReference>
<comment type="subunit">
    <text evidence="11">AMPK is a heterotrimer of an alpha catalytic subunit (PRKAA1 or PRKAA2), a beta (PRKAB1 or PRKAB2) and a gamma non-catalytic subunits (PRKAG1, PRKAG2 or PRKAG3). Interacts with FNIP1 and FNIP2.</text>
</comment>
<gene>
    <name evidence="14" type="ORF">WMY93_030922</name>
</gene>
<keyword evidence="7" id="KW-0443">Lipid metabolism</keyword>
<dbReference type="SMART" id="SM00116">
    <property type="entry name" value="CBS"/>
    <property type="match status" value="2"/>
</dbReference>
<evidence type="ECO:0000259" key="13">
    <source>
        <dbReference type="PROSITE" id="PS51371"/>
    </source>
</evidence>
<keyword evidence="9" id="KW-0276">Fatty acid metabolism</keyword>
<dbReference type="GO" id="GO:0006633">
    <property type="term" value="P:fatty acid biosynthetic process"/>
    <property type="evidence" value="ECO:0007669"/>
    <property type="project" value="UniProtKB-KW"/>
</dbReference>
<comment type="caution">
    <text evidence="14">The sequence shown here is derived from an EMBL/GenBank/DDBJ whole genome shotgun (WGS) entry which is preliminary data.</text>
</comment>
<evidence type="ECO:0000256" key="8">
    <source>
        <dbReference type="ARBA" id="ARBA00023122"/>
    </source>
</evidence>
<dbReference type="GO" id="GO:0019901">
    <property type="term" value="F:protein kinase binding"/>
    <property type="evidence" value="ECO:0007669"/>
    <property type="project" value="TreeGrafter"/>
</dbReference>
<dbReference type="GO" id="GO:0031588">
    <property type="term" value="C:nucleotide-activated protein kinase complex"/>
    <property type="evidence" value="ECO:0007669"/>
    <property type="project" value="TreeGrafter"/>
</dbReference>
<dbReference type="SUPFAM" id="SSF54631">
    <property type="entry name" value="CBS-domain pair"/>
    <property type="match status" value="1"/>
</dbReference>
<evidence type="ECO:0000256" key="2">
    <source>
        <dbReference type="ARBA" id="ARBA00018007"/>
    </source>
</evidence>
<dbReference type="InterPro" id="IPR000644">
    <property type="entry name" value="CBS_dom"/>
</dbReference>
<evidence type="ECO:0000256" key="12">
    <source>
        <dbReference type="PROSITE-ProRule" id="PRU00703"/>
    </source>
</evidence>
<protein>
    <recommendedName>
        <fullName evidence="2">5'-AMP-activated protein kinase subunit gamma-1</fullName>
    </recommendedName>
</protein>
<dbReference type="InterPro" id="IPR046342">
    <property type="entry name" value="CBS_dom_sf"/>
</dbReference>
<dbReference type="PANTHER" id="PTHR13780">
    <property type="entry name" value="AMP-ACTIVATED PROTEIN KINASE, GAMMA REGULATORY SUBUNIT"/>
    <property type="match status" value="1"/>
</dbReference>
<keyword evidence="4" id="KW-0677">Repeat</keyword>
<keyword evidence="9" id="KW-0275">Fatty acid biosynthesis</keyword>
<dbReference type="GO" id="GO:0019887">
    <property type="term" value="F:protein kinase regulator activity"/>
    <property type="evidence" value="ECO:0007669"/>
    <property type="project" value="TreeGrafter"/>
</dbReference>
<keyword evidence="9" id="KW-0444">Lipid biosynthesis</keyword>
<dbReference type="EMBL" id="JBBPFD010000482">
    <property type="protein sequence ID" value="KAK7878762.1"/>
    <property type="molecule type" value="Genomic_DNA"/>
</dbReference>
<evidence type="ECO:0000256" key="6">
    <source>
        <dbReference type="ARBA" id="ARBA00022840"/>
    </source>
</evidence>
<dbReference type="PROSITE" id="PS51371">
    <property type="entry name" value="CBS"/>
    <property type="match status" value="2"/>
</dbReference>
<dbReference type="Gene3D" id="3.10.580.10">
    <property type="entry name" value="CBS-domain"/>
    <property type="match status" value="1"/>
</dbReference>
<evidence type="ECO:0000256" key="4">
    <source>
        <dbReference type="ARBA" id="ARBA00022737"/>
    </source>
</evidence>
<dbReference type="AlphaFoldDB" id="A0AAW0MNT6"/>
<keyword evidence="10" id="KW-0325">Glycoprotein</keyword>
<accession>A0AAW0MNT6</accession>
<evidence type="ECO:0000256" key="11">
    <source>
        <dbReference type="ARBA" id="ARBA00025878"/>
    </source>
</evidence>
<evidence type="ECO:0000256" key="9">
    <source>
        <dbReference type="ARBA" id="ARBA00023160"/>
    </source>
</evidence>
<evidence type="ECO:0000256" key="3">
    <source>
        <dbReference type="ARBA" id="ARBA00022553"/>
    </source>
</evidence>
<dbReference type="GO" id="GO:0005737">
    <property type="term" value="C:cytoplasm"/>
    <property type="evidence" value="ECO:0007669"/>
    <property type="project" value="TreeGrafter"/>
</dbReference>
<evidence type="ECO:0000256" key="7">
    <source>
        <dbReference type="ARBA" id="ARBA00023098"/>
    </source>
</evidence>
<comment type="similarity">
    <text evidence="1">Belongs to the 5'-AMP-activated protein kinase gamma subunit family.</text>
</comment>
<dbReference type="PANTHER" id="PTHR13780:SF38">
    <property type="entry name" value="5'-AMP-ACTIVATED PROTEIN KINASE SUBUNIT GAMMA-1"/>
    <property type="match status" value="1"/>
</dbReference>
<dbReference type="GO" id="GO:0005524">
    <property type="term" value="F:ATP binding"/>
    <property type="evidence" value="ECO:0007669"/>
    <property type="project" value="UniProtKB-KW"/>
</dbReference>
<dbReference type="Pfam" id="PF00571">
    <property type="entry name" value="CBS"/>
    <property type="match status" value="2"/>
</dbReference>
<dbReference type="InterPro" id="IPR050511">
    <property type="entry name" value="AMPK_gamma/SDS23_families"/>
</dbReference>
<evidence type="ECO:0000313" key="15">
    <source>
        <dbReference type="Proteomes" id="UP001460270"/>
    </source>
</evidence>
<evidence type="ECO:0000256" key="5">
    <source>
        <dbReference type="ARBA" id="ARBA00022741"/>
    </source>
</evidence>
<evidence type="ECO:0000256" key="1">
    <source>
        <dbReference type="ARBA" id="ARBA00006750"/>
    </source>
</evidence>
<keyword evidence="8 12" id="KW-0129">CBS domain</keyword>
<feature type="domain" description="CBS" evidence="13">
    <location>
        <begin position="43"/>
        <end position="103"/>
    </location>
</feature>
<dbReference type="GO" id="GO:0005634">
    <property type="term" value="C:nucleus"/>
    <property type="evidence" value="ECO:0007669"/>
    <property type="project" value="TreeGrafter"/>
</dbReference>
<keyword evidence="15" id="KW-1185">Reference proteome</keyword>
<reference evidence="15" key="1">
    <citation type="submission" date="2024-04" db="EMBL/GenBank/DDBJ databases">
        <title>Salinicola lusitanus LLJ914,a marine bacterium isolated from the Okinawa Trough.</title>
        <authorList>
            <person name="Li J."/>
        </authorList>
    </citation>
    <scope>NUCLEOTIDE SEQUENCE [LARGE SCALE GENOMIC DNA]</scope>
</reference>
<organism evidence="14 15">
    <name type="scientific">Mugilogobius chulae</name>
    <name type="common">yellowstripe goby</name>
    <dbReference type="NCBI Taxonomy" id="88201"/>
    <lineage>
        <taxon>Eukaryota</taxon>
        <taxon>Metazoa</taxon>
        <taxon>Chordata</taxon>
        <taxon>Craniata</taxon>
        <taxon>Vertebrata</taxon>
        <taxon>Euteleostomi</taxon>
        <taxon>Actinopterygii</taxon>
        <taxon>Neopterygii</taxon>
        <taxon>Teleostei</taxon>
        <taxon>Neoteleostei</taxon>
        <taxon>Acanthomorphata</taxon>
        <taxon>Gobiaria</taxon>
        <taxon>Gobiiformes</taxon>
        <taxon>Gobioidei</taxon>
        <taxon>Gobiidae</taxon>
        <taxon>Gobionellinae</taxon>
        <taxon>Mugilogobius</taxon>
    </lineage>
</organism>
<name>A0AAW0MNT6_9GOBI</name>
<dbReference type="Proteomes" id="UP001460270">
    <property type="component" value="Unassembled WGS sequence"/>
</dbReference>
<proteinExistence type="inferred from homology"/>
<keyword evidence="3" id="KW-0597">Phosphoprotein</keyword>
<evidence type="ECO:0000313" key="14">
    <source>
        <dbReference type="EMBL" id="KAK7878762.1"/>
    </source>
</evidence>
<feature type="domain" description="CBS" evidence="13">
    <location>
        <begin position="183"/>
        <end position="240"/>
    </location>
</feature>
<evidence type="ECO:0000256" key="10">
    <source>
        <dbReference type="ARBA" id="ARBA00023180"/>
    </source>
</evidence>
<keyword evidence="5" id="KW-0547">Nucleotide-binding</keyword>